<protein>
    <submittedName>
        <fullName evidence="1">Uncharacterized protein</fullName>
    </submittedName>
</protein>
<comment type="caution">
    <text evidence="1">The sequence shown here is derived from an EMBL/GenBank/DDBJ whole genome shotgun (WGS) entry which is preliminary data.</text>
</comment>
<evidence type="ECO:0000313" key="1">
    <source>
        <dbReference type="EMBL" id="KAJ2892040.1"/>
    </source>
</evidence>
<sequence length="260" mass="28669">MAVHHHHRSVSPPRQSLEYLDARQSPVPSLTSTALRSSSVSSSVNSLSPDAHQVTTPRDLLSQFQSVGNACHAPMASVENDTDAEGIDYKKRRREDDGDDETLVQVQPQPQQPQQALQPECKKRRKTTTTHRCPGGERRPLTGSTDFVKRFGLSEMYDEFVRPYVVEGQVRRTMPELAASDYLRGVKGAVVHGAGSPEFDLVTLVKAPPKNTFSRLELIPMASIRAAFAIGNDERTARKPMQKVGTDNVTALFAAVRCCC</sequence>
<gene>
    <name evidence="1" type="ORF">IWW38_003374</name>
</gene>
<name>A0ACC1M1D2_9FUNG</name>
<dbReference type="Proteomes" id="UP001139981">
    <property type="component" value="Unassembled WGS sequence"/>
</dbReference>
<organism evidence="1 2">
    <name type="scientific">Coemansia aciculifera</name>
    <dbReference type="NCBI Taxonomy" id="417176"/>
    <lineage>
        <taxon>Eukaryota</taxon>
        <taxon>Fungi</taxon>
        <taxon>Fungi incertae sedis</taxon>
        <taxon>Zoopagomycota</taxon>
        <taxon>Kickxellomycotina</taxon>
        <taxon>Kickxellomycetes</taxon>
        <taxon>Kickxellales</taxon>
        <taxon>Kickxellaceae</taxon>
        <taxon>Coemansia</taxon>
    </lineage>
</organism>
<evidence type="ECO:0000313" key="2">
    <source>
        <dbReference type="Proteomes" id="UP001139981"/>
    </source>
</evidence>
<keyword evidence="2" id="KW-1185">Reference proteome</keyword>
<dbReference type="EMBL" id="JANBVB010000829">
    <property type="protein sequence ID" value="KAJ2892040.1"/>
    <property type="molecule type" value="Genomic_DNA"/>
</dbReference>
<proteinExistence type="predicted"/>
<accession>A0ACC1M1D2</accession>
<reference evidence="1" key="1">
    <citation type="submission" date="2022-07" db="EMBL/GenBank/DDBJ databases">
        <title>Phylogenomic reconstructions and comparative analyses of Kickxellomycotina fungi.</title>
        <authorList>
            <person name="Reynolds N.K."/>
            <person name="Stajich J.E."/>
            <person name="Barry K."/>
            <person name="Grigoriev I.V."/>
            <person name="Crous P."/>
            <person name="Smith M.E."/>
        </authorList>
    </citation>
    <scope>NUCLEOTIDE SEQUENCE</scope>
    <source>
        <strain evidence="1">CBS 190363</strain>
    </source>
</reference>